<dbReference type="AlphaFoldDB" id="A0A369QLE9"/>
<dbReference type="PANTHER" id="PTHR10098:SF108">
    <property type="entry name" value="TETRATRICOPEPTIDE REPEAT PROTEIN 28"/>
    <property type="match status" value="1"/>
</dbReference>
<keyword evidence="3" id="KW-1185">Reference proteome</keyword>
<dbReference type="EMBL" id="QASA01000001">
    <property type="protein sequence ID" value="RDC65534.1"/>
    <property type="molecule type" value="Genomic_DNA"/>
</dbReference>
<organism evidence="2 3">
    <name type="scientific">Adhaeribacter pallidiroseus</name>
    <dbReference type="NCBI Taxonomy" id="2072847"/>
    <lineage>
        <taxon>Bacteria</taxon>
        <taxon>Pseudomonadati</taxon>
        <taxon>Bacteroidota</taxon>
        <taxon>Cytophagia</taxon>
        <taxon>Cytophagales</taxon>
        <taxon>Hymenobacteraceae</taxon>
        <taxon>Adhaeribacter</taxon>
    </lineage>
</organism>
<proteinExistence type="predicted"/>
<sequence>MLALAPVFADTLSNTTAARNRSVLGYHQPTSVINTINALDKTRMDQAKTTTPEVSRGWLLNGQYVSPLLASKREVETIAQLFRQRQNAAKVYLYDQAREEQLKAGDITHYNYLHLATHGFVNESYPELSGLILAQDSTSKEDGILYMGEIYNLRLNADLVTLSACETGLGKLANGEGVIGLTRALMYAGARNIVVSFWKVPDNSTADLMEDFYTALISGEDKAQALQTAKRKMARADKYKHPFYWAPFVLVGK</sequence>
<gene>
    <name evidence="2" type="ORF">AHMF7616_04164</name>
</gene>
<evidence type="ECO:0000313" key="2">
    <source>
        <dbReference type="EMBL" id="RDC65534.1"/>
    </source>
</evidence>
<dbReference type="Proteomes" id="UP000253919">
    <property type="component" value="Unassembled WGS sequence"/>
</dbReference>
<evidence type="ECO:0000259" key="1">
    <source>
        <dbReference type="Pfam" id="PF12770"/>
    </source>
</evidence>
<comment type="caution">
    <text evidence="2">The sequence shown here is derived from an EMBL/GenBank/DDBJ whole genome shotgun (WGS) entry which is preliminary data.</text>
</comment>
<reference evidence="2 3" key="1">
    <citation type="submission" date="2018-04" db="EMBL/GenBank/DDBJ databases">
        <title>Adhaeribacter sp. HMF7616 genome sequencing and assembly.</title>
        <authorList>
            <person name="Kang H."/>
            <person name="Kang J."/>
            <person name="Cha I."/>
            <person name="Kim H."/>
            <person name="Joh K."/>
        </authorList>
    </citation>
    <scope>NUCLEOTIDE SEQUENCE [LARGE SCALE GENOMIC DNA]</scope>
    <source>
        <strain evidence="2 3">HMF7616</strain>
    </source>
</reference>
<dbReference type="PANTHER" id="PTHR10098">
    <property type="entry name" value="RAPSYN-RELATED"/>
    <property type="match status" value="1"/>
</dbReference>
<dbReference type="Pfam" id="PF12770">
    <property type="entry name" value="CHAT"/>
    <property type="match status" value="1"/>
</dbReference>
<evidence type="ECO:0000313" key="3">
    <source>
        <dbReference type="Proteomes" id="UP000253919"/>
    </source>
</evidence>
<protein>
    <recommendedName>
        <fullName evidence="1">CHAT domain-containing protein</fullName>
    </recommendedName>
</protein>
<feature type="domain" description="CHAT" evidence="1">
    <location>
        <begin position="59"/>
        <end position="253"/>
    </location>
</feature>
<dbReference type="InterPro" id="IPR024983">
    <property type="entry name" value="CHAT_dom"/>
</dbReference>
<name>A0A369QLE9_9BACT</name>
<accession>A0A369QLE9</accession>